<sequence>MPQPPLTPNAPALLADVGGTNARFALLDAAHALPRAIRTLPCADYPGIDAAIAAYLADSGAQPQRAVVAIANPITGDAVRMTNHHWSFSIEAVRQRLGLQQLKVINDFTALALALPRLAAADCLQIGGGVAAARGPKALLGPGTGLGVSGLLPSGSDGWIALAGEGGHVSFSPADELELEILRLSWRRHAHVSAERLLSGGLGLPLLYQALCEIAGVAAEPLDSAEISRRALNASCPQCQQTLERFCTMLGTAAANLALTLGASGGVYLGGGILPRFPGFFAASGFRARFEDKGRFSDYLKAIPCYLITADNPALLGAAAALAD</sequence>
<organism evidence="5 6">
    <name type="scientific">Plasticicumulans acidivorans</name>
    <dbReference type="NCBI Taxonomy" id="886464"/>
    <lineage>
        <taxon>Bacteria</taxon>
        <taxon>Pseudomonadati</taxon>
        <taxon>Pseudomonadota</taxon>
        <taxon>Gammaproteobacteria</taxon>
        <taxon>Candidatus Competibacteraceae</taxon>
        <taxon>Plasticicumulans</taxon>
    </lineage>
</organism>
<evidence type="ECO:0000313" key="6">
    <source>
        <dbReference type="Proteomes" id="UP000246569"/>
    </source>
</evidence>
<evidence type="ECO:0000256" key="3">
    <source>
        <dbReference type="HAMAP-Rule" id="MF_00524"/>
    </source>
</evidence>
<dbReference type="GO" id="GO:0006096">
    <property type="term" value="P:glycolytic process"/>
    <property type="evidence" value="ECO:0007669"/>
    <property type="project" value="UniProtKB-UniRule"/>
</dbReference>
<dbReference type="PANTHER" id="PTHR47690:SF1">
    <property type="entry name" value="GLUCOKINASE"/>
    <property type="match status" value="1"/>
</dbReference>
<evidence type="ECO:0000313" key="5">
    <source>
        <dbReference type="EMBL" id="PWV64640.1"/>
    </source>
</evidence>
<dbReference type="GO" id="GO:0005536">
    <property type="term" value="F:D-glucose binding"/>
    <property type="evidence" value="ECO:0007669"/>
    <property type="project" value="InterPro"/>
</dbReference>
<dbReference type="PANTHER" id="PTHR47690">
    <property type="entry name" value="GLUCOKINASE"/>
    <property type="match status" value="1"/>
</dbReference>
<dbReference type="AlphaFoldDB" id="A0A317MY95"/>
<keyword evidence="3" id="KW-0324">Glycolysis</keyword>
<dbReference type="EC" id="2.7.1.2" evidence="3"/>
<comment type="similarity">
    <text evidence="3 4">Belongs to the bacterial glucokinase family.</text>
</comment>
<dbReference type="Proteomes" id="UP000246569">
    <property type="component" value="Unassembled WGS sequence"/>
</dbReference>
<keyword evidence="1 3" id="KW-0808">Transferase</keyword>
<dbReference type="InterPro" id="IPR003836">
    <property type="entry name" value="Glucokinase"/>
</dbReference>
<keyword evidence="3" id="KW-0963">Cytoplasm</keyword>
<dbReference type="CDD" id="cd24008">
    <property type="entry name" value="ASKHA_NBD_GLK"/>
    <property type="match status" value="1"/>
</dbReference>
<comment type="caution">
    <text evidence="5">The sequence shown here is derived from an EMBL/GenBank/DDBJ whole genome shotgun (WGS) entry which is preliminary data.</text>
</comment>
<feature type="binding site" evidence="3">
    <location>
        <begin position="15"/>
        <end position="20"/>
    </location>
    <ligand>
        <name>ATP</name>
        <dbReference type="ChEBI" id="CHEBI:30616"/>
    </ligand>
</feature>
<dbReference type="NCBIfam" id="NF001416">
    <property type="entry name" value="PRK00292.1-3"/>
    <property type="match status" value="1"/>
</dbReference>
<dbReference type="GO" id="GO:0004340">
    <property type="term" value="F:glucokinase activity"/>
    <property type="evidence" value="ECO:0007669"/>
    <property type="project" value="UniProtKB-UniRule"/>
</dbReference>
<dbReference type="Pfam" id="PF02685">
    <property type="entry name" value="Glucokinase"/>
    <property type="match status" value="1"/>
</dbReference>
<dbReference type="NCBIfam" id="NF009073">
    <property type="entry name" value="PRK12408.1"/>
    <property type="match status" value="1"/>
</dbReference>
<protein>
    <recommendedName>
        <fullName evidence="3">Glucokinase</fullName>
        <ecNumber evidence="3">2.7.1.2</ecNumber>
    </recommendedName>
    <alternativeName>
        <fullName evidence="3">Glucose kinase</fullName>
    </alternativeName>
</protein>
<dbReference type="InterPro" id="IPR043129">
    <property type="entry name" value="ATPase_NBD"/>
</dbReference>
<evidence type="ECO:0000256" key="4">
    <source>
        <dbReference type="RuleBase" id="RU004046"/>
    </source>
</evidence>
<keyword evidence="3" id="KW-0067">ATP-binding</keyword>
<dbReference type="EMBL" id="QGTJ01000002">
    <property type="protein sequence ID" value="PWV64640.1"/>
    <property type="molecule type" value="Genomic_DNA"/>
</dbReference>
<dbReference type="InterPro" id="IPR050201">
    <property type="entry name" value="Bacterial_glucokinase"/>
</dbReference>
<evidence type="ECO:0000256" key="2">
    <source>
        <dbReference type="ARBA" id="ARBA00022777"/>
    </source>
</evidence>
<comment type="subcellular location">
    <subcellularLocation>
        <location evidence="3">Cytoplasm</location>
    </subcellularLocation>
</comment>
<evidence type="ECO:0000256" key="1">
    <source>
        <dbReference type="ARBA" id="ARBA00022679"/>
    </source>
</evidence>
<comment type="catalytic activity">
    <reaction evidence="3">
        <text>D-glucose + ATP = D-glucose 6-phosphate + ADP + H(+)</text>
        <dbReference type="Rhea" id="RHEA:17825"/>
        <dbReference type="ChEBI" id="CHEBI:4167"/>
        <dbReference type="ChEBI" id="CHEBI:15378"/>
        <dbReference type="ChEBI" id="CHEBI:30616"/>
        <dbReference type="ChEBI" id="CHEBI:61548"/>
        <dbReference type="ChEBI" id="CHEBI:456216"/>
        <dbReference type="EC" id="2.7.1.2"/>
    </reaction>
</comment>
<gene>
    <name evidence="3" type="primary">glk</name>
    <name evidence="5" type="ORF">C7443_102291</name>
</gene>
<proteinExistence type="inferred from homology"/>
<dbReference type="Gene3D" id="3.40.367.20">
    <property type="match status" value="1"/>
</dbReference>
<keyword evidence="6" id="KW-1185">Reference proteome</keyword>
<keyword evidence="3" id="KW-0547">Nucleotide-binding</keyword>
<dbReference type="RefSeq" id="WP_110017282.1">
    <property type="nucleotide sequence ID" value="NZ_QGTJ01000002.1"/>
</dbReference>
<accession>A0A317MY95</accession>
<name>A0A317MY95_9GAMM</name>
<keyword evidence="2 3" id="KW-0418">Kinase</keyword>
<reference evidence="5 6" key="1">
    <citation type="submission" date="2018-05" db="EMBL/GenBank/DDBJ databases">
        <title>Genomic Encyclopedia of Type Strains, Phase IV (KMG-IV): sequencing the most valuable type-strain genomes for metagenomic binning, comparative biology and taxonomic classification.</title>
        <authorList>
            <person name="Goeker M."/>
        </authorList>
    </citation>
    <scope>NUCLEOTIDE SEQUENCE [LARGE SCALE GENOMIC DNA]</scope>
    <source>
        <strain evidence="5 6">DSM 23606</strain>
    </source>
</reference>
<dbReference type="GO" id="GO:0005524">
    <property type="term" value="F:ATP binding"/>
    <property type="evidence" value="ECO:0007669"/>
    <property type="project" value="UniProtKB-UniRule"/>
</dbReference>
<dbReference type="HAMAP" id="MF_00524">
    <property type="entry name" value="Glucokinase"/>
    <property type="match status" value="1"/>
</dbReference>
<dbReference type="NCBIfam" id="TIGR00749">
    <property type="entry name" value="glk"/>
    <property type="match status" value="1"/>
</dbReference>
<dbReference type="SUPFAM" id="SSF53067">
    <property type="entry name" value="Actin-like ATPase domain"/>
    <property type="match status" value="1"/>
</dbReference>
<dbReference type="OrthoDB" id="9800595at2"/>
<dbReference type="Gene3D" id="3.30.420.40">
    <property type="match status" value="1"/>
</dbReference>
<dbReference type="GO" id="GO:0005829">
    <property type="term" value="C:cytosol"/>
    <property type="evidence" value="ECO:0007669"/>
    <property type="project" value="TreeGrafter"/>
</dbReference>